<dbReference type="EMBL" id="KT372003">
    <property type="protein sequence ID" value="ALA06584.1"/>
    <property type="molecule type" value="Genomic_DNA"/>
</dbReference>
<protein>
    <recommendedName>
        <fullName evidence="3">Helix-turn-helix DNA binding domain protein</fullName>
    </recommendedName>
</protein>
<gene>
    <name evidence="1" type="ORF">SEA_LUMOS_69</name>
</gene>
<evidence type="ECO:0000313" key="1">
    <source>
        <dbReference type="EMBL" id="ALA06584.1"/>
    </source>
</evidence>
<keyword evidence="2" id="KW-1185">Reference proteome</keyword>
<reference evidence="1 2" key="1">
    <citation type="submission" date="2015-08" db="EMBL/GenBank/DDBJ databases">
        <authorList>
            <person name="Davis N."/>
            <person name="Domingos A."/>
            <person name="Holland C."/>
            <person name="Houk L.J."/>
            <person name="Hueter N."/>
            <person name="Molina L."/>
            <person name="Sontag M."/>
            <person name="Saintfleur O."/>
            <person name="Swinford C."/>
            <person name="Villalobos-Ayala K."/>
            <person name="Carroll M."/>
            <person name="Cottrell-Yongye A."/>
            <person name="D'Elia T."/>
            <person name="Delesalle V.A."/>
            <person name="Bradley K.W."/>
            <person name="Asai D.J."/>
            <person name="Bowman C.A."/>
            <person name="Russell D.A."/>
            <person name="Pope W.H."/>
            <person name="Jacobs-Sera D."/>
            <person name="Hendrix R.W."/>
            <person name="Hatfull G.F."/>
        </authorList>
    </citation>
    <scope>NUCLEOTIDE SEQUENCE [LARGE SCALE GENOMIC DNA]</scope>
</reference>
<proteinExistence type="predicted"/>
<evidence type="ECO:0000313" key="2">
    <source>
        <dbReference type="Proteomes" id="UP000223849"/>
    </source>
</evidence>
<accession>A0A0K2CMD1</accession>
<sequence length="226" mass="25194">MSDFGRIDRKFWDHPKAKQAGNAALGLWAKANSWCRDNRSGGFVPREVALELGTRDEANALVKAGLWRTVNKDGAFIGVQFNDYDHWNDDVEPNTVAGDLVRKVVPESQPVAIRKQLVKKTAEMLREGIDAEILERALNLWLAKDFGPGILPNLVSEAQKEAQRAATLRNCITECLKTGQVSPLKAYGYIFTPPVPPDGLDVQSRRAWMDGAKRDWLNELRGRVAA</sequence>
<evidence type="ECO:0008006" key="3">
    <source>
        <dbReference type="Google" id="ProtNLM"/>
    </source>
</evidence>
<organism evidence="1 2">
    <name type="scientific">Mycobacterium phage Lumos</name>
    <dbReference type="NCBI Taxonomy" id="1701852"/>
    <lineage>
        <taxon>Viruses</taxon>
        <taxon>Duplodnaviria</taxon>
        <taxon>Heunggongvirae</taxon>
        <taxon>Uroviricota</taxon>
        <taxon>Caudoviricetes</taxon>
        <taxon>Vilmaviridae</taxon>
        <taxon>Lclasvirinae</taxon>
        <taxon>Lumosvirus</taxon>
        <taxon>Lumosvirus lumos</taxon>
    </lineage>
</organism>
<dbReference type="Proteomes" id="UP000223849">
    <property type="component" value="Segment"/>
</dbReference>
<name>A0A0K2CMD1_9CAUD</name>